<dbReference type="GO" id="GO:0007031">
    <property type="term" value="P:peroxisome organization"/>
    <property type="evidence" value="ECO:0007669"/>
    <property type="project" value="TreeGrafter"/>
</dbReference>
<dbReference type="EMBL" id="JH795859">
    <property type="protein sequence ID" value="EJU03770.1"/>
    <property type="molecule type" value="Genomic_DNA"/>
</dbReference>
<dbReference type="AlphaFoldDB" id="M5G6D9"/>
<keyword evidence="5" id="KW-0732">Signal</keyword>
<evidence type="ECO:0000256" key="5">
    <source>
        <dbReference type="SAM" id="SignalP"/>
    </source>
</evidence>
<evidence type="ECO:0000256" key="2">
    <source>
        <dbReference type="ARBA" id="ARBA00022692"/>
    </source>
</evidence>
<dbReference type="PANTHER" id="PTHR28304">
    <property type="entry name" value="PEROXISOMAL MEMBRANE PROTEIN PEX29"/>
    <property type="match status" value="1"/>
</dbReference>
<keyword evidence="7" id="KW-1185">Reference proteome</keyword>
<evidence type="ECO:0000313" key="7">
    <source>
        <dbReference type="Proteomes" id="UP000030653"/>
    </source>
</evidence>
<accession>M5G6D9</accession>
<dbReference type="GO" id="GO:0005778">
    <property type="term" value="C:peroxisomal membrane"/>
    <property type="evidence" value="ECO:0007669"/>
    <property type="project" value="TreeGrafter"/>
</dbReference>
<sequence>MILLLPHLALLCVLLPSYLRPERDAPQVPPLPIEGSTEWLANVQAIQNLMGFASDIYDLALPLLPHLTQRTVYSIPLTRFLSLSVLLLLPFLPYLPLRPIFLCLGLSPFLLTHPSVLPLHPHLLAKLHSLGSLVALKAKDDDALTCSHWTARAGGERTWGLIETWERETFRLPEGASEQIGKQWLPEGLRSAFEVALIPGWETVDEGWVCDFFAGWAGGGADGDGWVYADELGRPLDPLLGKGVLRRRRWTRRIWRVPKEV</sequence>
<organism evidence="6 7">
    <name type="scientific">Dacryopinax primogenitus (strain DJM 731)</name>
    <name type="common">Brown rot fungus</name>
    <dbReference type="NCBI Taxonomy" id="1858805"/>
    <lineage>
        <taxon>Eukaryota</taxon>
        <taxon>Fungi</taxon>
        <taxon>Dikarya</taxon>
        <taxon>Basidiomycota</taxon>
        <taxon>Agaricomycotina</taxon>
        <taxon>Dacrymycetes</taxon>
        <taxon>Dacrymycetales</taxon>
        <taxon>Dacrymycetaceae</taxon>
        <taxon>Dacryopinax</taxon>
    </lineage>
</organism>
<evidence type="ECO:0008006" key="8">
    <source>
        <dbReference type="Google" id="ProtNLM"/>
    </source>
</evidence>
<feature type="signal peptide" evidence="5">
    <location>
        <begin position="1"/>
        <end position="21"/>
    </location>
</feature>
<gene>
    <name evidence="6" type="ORF">DACRYDRAFT_99289</name>
</gene>
<dbReference type="GeneID" id="63692646"/>
<protein>
    <recommendedName>
        <fullName evidence="8">Peroxin domain-containing protein</fullName>
    </recommendedName>
</protein>
<keyword evidence="4" id="KW-0472">Membrane</keyword>
<proteinExistence type="predicted"/>
<keyword evidence="2" id="KW-0812">Transmembrane</keyword>
<evidence type="ECO:0000256" key="3">
    <source>
        <dbReference type="ARBA" id="ARBA00022989"/>
    </source>
</evidence>
<dbReference type="InterPro" id="IPR052816">
    <property type="entry name" value="Peroxisomal_Membrane_PEX28-32"/>
</dbReference>
<dbReference type="STRING" id="1858805.M5G6D9"/>
<evidence type="ECO:0000313" key="6">
    <source>
        <dbReference type="EMBL" id="EJU03770.1"/>
    </source>
</evidence>
<dbReference type="HOGENOM" id="CLU_029283_0_0_1"/>
<dbReference type="OrthoDB" id="74314at2759"/>
<dbReference type="PANTHER" id="PTHR28304:SF2">
    <property type="entry name" value="PEROXISOMAL MEMBRANE PROTEIN PEX29"/>
    <property type="match status" value="1"/>
</dbReference>
<comment type="subcellular location">
    <subcellularLocation>
        <location evidence="1">Membrane</location>
        <topology evidence="1">Multi-pass membrane protein</topology>
    </subcellularLocation>
</comment>
<evidence type="ECO:0000256" key="4">
    <source>
        <dbReference type="ARBA" id="ARBA00023136"/>
    </source>
</evidence>
<dbReference type="Proteomes" id="UP000030653">
    <property type="component" value="Unassembled WGS sequence"/>
</dbReference>
<evidence type="ECO:0000256" key="1">
    <source>
        <dbReference type="ARBA" id="ARBA00004141"/>
    </source>
</evidence>
<name>M5G6D9_DACPD</name>
<dbReference type="RefSeq" id="XP_040630664.1">
    <property type="nucleotide sequence ID" value="XM_040777584.1"/>
</dbReference>
<keyword evidence="3" id="KW-1133">Transmembrane helix</keyword>
<feature type="chain" id="PRO_5004067592" description="Peroxin domain-containing protein" evidence="5">
    <location>
        <begin position="22"/>
        <end position="261"/>
    </location>
</feature>
<reference evidence="6 7" key="1">
    <citation type="journal article" date="2012" name="Science">
        <title>The Paleozoic origin of enzymatic lignin decomposition reconstructed from 31 fungal genomes.</title>
        <authorList>
            <person name="Floudas D."/>
            <person name="Binder M."/>
            <person name="Riley R."/>
            <person name="Barry K."/>
            <person name="Blanchette R.A."/>
            <person name="Henrissat B."/>
            <person name="Martinez A.T."/>
            <person name="Otillar R."/>
            <person name="Spatafora J.W."/>
            <person name="Yadav J.S."/>
            <person name="Aerts A."/>
            <person name="Benoit I."/>
            <person name="Boyd A."/>
            <person name="Carlson A."/>
            <person name="Copeland A."/>
            <person name="Coutinho P.M."/>
            <person name="de Vries R.P."/>
            <person name="Ferreira P."/>
            <person name="Findley K."/>
            <person name="Foster B."/>
            <person name="Gaskell J."/>
            <person name="Glotzer D."/>
            <person name="Gorecki P."/>
            <person name="Heitman J."/>
            <person name="Hesse C."/>
            <person name="Hori C."/>
            <person name="Igarashi K."/>
            <person name="Jurgens J.A."/>
            <person name="Kallen N."/>
            <person name="Kersten P."/>
            <person name="Kohler A."/>
            <person name="Kuees U."/>
            <person name="Kumar T.K.A."/>
            <person name="Kuo A."/>
            <person name="LaButti K."/>
            <person name="Larrondo L.F."/>
            <person name="Lindquist E."/>
            <person name="Ling A."/>
            <person name="Lombard V."/>
            <person name="Lucas S."/>
            <person name="Lundell T."/>
            <person name="Martin R."/>
            <person name="McLaughlin D.J."/>
            <person name="Morgenstern I."/>
            <person name="Morin E."/>
            <person name="Murat C."/>
            <person name="Nagy L.G."/>
            <person name="Nolan M."/>
            <person name="Ohm R.A."/>
            <person name="Patyshakuliyeva A."/>
            <person name="Rokas A."/>
            <person name="Ruiz-Duenas F.J."/>
            <person name="Sabat G."/>
            <person name="Salamov A."/>
            <person name="Samejima M."/>
            <person name="Schmutz J."/>
            <person name="Slot J.C."/>
            <person name="St John F."/>
            <person name="Stenlid J."/>
            <person name="Sun H."/>
            <person name="Sun S."/>
            <person name="Syed K."/>
            <person name="Tsang A."/>
            <person name="Wiebenga A."/>
            <person name="Young D."/>
            <person name="Pisabarro A."/>
            <person name="Eastwood D.C."/>
            <person name="Martin F."/>
            <person name="Cullen D."/>
            <person name="Grigoriev I.V."/>
            <person name="Hibbett D.S."/>
        </authorList>
    </citation>
    <scope>NUCLEOTIDE SEQUENCE [LARGE SCALE GENOMIC DNA]</scope>
    <source>
        <strain evidence="6 7">DJM-731 SS1</strain>
    </source>
</reference>